<evidence type="ECO:0000256" key="2">
    <source>
        <dbReference type="ARBA" id="ARBA00008035"/>
    </source>
</evidence>
<dbReference type="InterPro" id="IPR024943">
    <property type="entry name" value="Enhancer_polycomb"/>
</dbReference>
<feature type="domain" description="Enhancer of polycomb-like N-terminal" evidence="9">
    <location>
        <begin position="11"/>
        <end position="151"/>
    </location>
</feature>
<evidence type="ECO:0000256" key="7">
    <source>
        <dbReference type="RuleBase" id="RU361124"/>
    </source>
</evidence>
<gene>
    <name evidence="10" type="ORF">PVAG01_02399</name>
</gene>
<name>A0ABR4PQI8_9HELO</name>
<evidence type="ECO:0000256" key="3">
    <source>
        <dbReference type="ARBA" id="ARBA00023015"/>
    </source>
</evidence>
<evidence type="ECO:0000259" key="9">
    <source>
        <dbReference type="Pfam" id="PF10513"/>
    </source>
</evidence>
<keyword evidence="4 7" id="KW-0804">Transcription</keyword>
<evidence type="ECO:0000256" key="5">
    <source>
        <dbReference type="ARBA" id="ARBA00023242"/>
    </source>
</evidence>
<organism evidence="10 11">
    <name type="scientific">Phlyctema vagabunda</name>
    <dbReference type="NCBI Taxonomy" id="108571"/>
    <lineage>
        <taxon>Eukaryota</taxon>
        <taxon>Fungi</taxon>
        <taxon>Dikarya</taxon>
        <taxon>Ascomycota</taxon>
        <taxon>Pezizomycotina</taxon>
        <taxon>Leotiomycetes</taxon>
        <taxon>Helotiales</taxon>
        <taxon>Dermateaceae</taxon>
        <taxon>Phlyctema</taxon>
    </lineage>
</organism>
<feature type="region of interest" description="Disordered" evidence="8">
    <location>
        <begin position="60"/>
        <end position="82"/>
    </location>
</feature>
<dbReference type="InterPro" id="IPR019542">
    <property type="entry name" value="Enhancer_polycomb-like_N"/>
</dbReference>
<evidence type="ECO:0000313" key="11">
    <source>
        <dbReference type="Proteomes" id="UP001629113"/>
    </source>
</evidence>
<evidence type="ECO:0000313" key="10">
    <source>
        <dbReference type="EMBL" id="KAL3425608.1"/>
    </source>
</evidence>
<dbReference type="Pfam" id="PF10513">
    <property type="entry name" value="EPL1"/>
    <property type="match status" value="1"/>
</dbReference>
<reference evidence="10 11" key="1">
    <citation type="submission" date="2024-06" db="EMBL/GenBank/DDBJ databases">
        <title>Complete genome of Phlyctema vagabunda strain 19-DSS-EL-015.</title>
        <authorList>
            <person name="Fiorenzani C."/>
        </authorList>
    </citation>
    <scope>NUCLEOTIDE SEQUENCE [LARGE SCALE GENOMIC DNA]</scope>
    <source>
        <strain evidence="10 11">19-DSS-EL-015</strain>
    </source>
</reference>
<feature type="compositionally biased region" description="Polar residues" evidence="8">
    <location>
        <begin position="525"/>
        <end position="537"/>
    </location>
</feature>
<feature type="region of interest" description="Disordered" evidence="8">
    <location>
        <begin position="520"/>
        <end position="550"/>
    </location>
</feature>
<feature type="region of interest" description="Disordered" evidence="8">
    <location>
        <begin position="413"/>
        <end position="455"/>
    </location>
</feature>
<evidence type="ECO:0000256" key="1">
    <source>
        <dbReference type="ARBA" id="ARBA00004123"/>
    </source>
</evidence>
<accession>A0ABR4PQI8</accession>
<comment type="similarity">
    <text evidence="2 7">Belongs to the enhancer of polycomb family.</text>
</comment>
<comment type="caution">
    <text evidence="10">The sequence shown here is derived from an EMBL/GenBank/DDBJ whole genome shotgun (WGS) entry which is preliminary data.</text>
</comment>
<protein>
    <recommendedName>
        <fullName evidence="7">Enhancer of polycomb-like protein</fullName>
    </recommendedName>
</protein>
<feature type="region of interest" description="Disordered" evidence="8">
    <location>
        <begin position="1"/>
        <end position="36"/>
    </location>
</feature>
<evidence type="ECO:0000256" key="8">
    <source>
        <dbReference type="SAM" id="MobiDB-lite"/>
    </source>
</evidence>
<keyword evidence="11" id="KW-1185">Reference proteome</keyword>
<sequence length="550" mass="62797">MRPQVGRATRVKKLQPRAPQQVLRQDQIESDEYDSLQGQYKVETGVEKSEESEIHLQAALAGTGGDKETEEIPAPPAQESTGFDYDSLYPPKHENPASYIRFSQTVEECTGCQYNMTTEDDTYLKSYNQKKSAGSQLSEDGFEKIMEVFEDAALMQSPFAAVDQTLISFEMMKSDLGERLPSSFLAVAKDVYEYWKTRRQESANRPLQPTLKFETQPDHDDGDPYVCFRRREARLTRKTRARDVQSTDKLKKLRRELETAKELIDMASHREILKRNMLKTERSIYEQRRKVKESKVRLGIKGDDEDLINQAPRKRKAPAEYGQVRGQQVSTQHIRLPARPDGRPLDADLETLADVQARKENLAQKELEAFAQKHRQWNEKFIDVTNEPLSPVNGLGAELAFRPATAQYQLMTPPSSVASESGEHVSPSKMKPDTSQFRSGPPLEESEPPAQPAYRRRYGRLNRLWIDRRGMSTSAKETDEIVSDRWKYDQDDEDEPPVYEMDPYSTTALRFRSTIPPFIPFRTLPQDSQRPSSTSPGTVRKTAVPQAAPT</sequence>
<proteinExistence type="inferred from homology"/>
<evidence type="ECO:0000256" key="4">
    <source>
        <dbReference type="ARBA" id="ARBA00023163"/>
    </source>
</evidence>
<keyword evidence="5 7" id="KW-0539">Nucleus</keyword>
<dbReference type="EMBL" id="JBFCZG010000002">
    <property type="protein sequence ID" value="KAL3425608.1"/>
    <property type="molecule type" value="Genomic_DNA"/>
</dbReference>
<dbReference type="Proteomes" id="UP001629113">
    <property type="component" value="Unassembled WGS sequence"/>
</dbReference>
<evidence type="ECO:0000256" key="6">
    <source>
        <dbReference type="ARBA" id="ARBA00025513"/>
    </source>
</evidence>
<comment type="function">
    <text evidence="6">Component of the NuA4 histone acetyltransferase complex which is involved in transcriptional activation of selected genes principally by acetylation of nucleosomal histone H4 and H2A. The NuA4 complex is also involved in DNA repair. Involved in gene silencing by neighboring heterochromatin, blockage of the silencing spreading along the chromosome, and required for cell cycle progression through G2/M.</text>
</comment>
<comment type="subcellular location">
    <subcellularLocation>
        <location evidence="1 7">Nucleus</location>
    </subcellularLocation>
</comment>
<keyword evidence="3 7" id="KW-0805">Transcription regulation</keyword>
<dbReference type="PANTHER" id="PTHR14898">
    <property type="entry name" value="ENHANCER OF POLYCOMB"/>
    <property type="match status" value="1"/>
</dbReference>